<keyword evidence="3 7" id="KW-0812">Transmembrane</keyword>
<evidence type="ECO:0000256" key="6">
    <source>
        <dbReference type="SAM" id="MobiDB-lite"/>
    </source>
</evidence>
<evidence type="ECO:0000256" key="3">
    <source>
        <dbReference type="ARBA" id="ARBA00022692"/>
    </source>
</evidence>
<dbReference type="RefSeq" id="WP_128562464.1">
    <property type="nucleotide sequence ID" value="NZ_BPQH01000009.1"/>
</dbReference>
<evidence type="ECO:0000256" key="1">
    <source>
        <dbReference type="ARBA" id="ARBA00004141"/>
    </source>
</evidence>
<sequence length="230" mass="23355">MTLPLYVPGTTRLHRAPAGLKLGLLCGAGIALVLTRESLVLAGAALAGALLLRAAGAPRESLRPRLAGLAGVLAAVGLATGLLDGWDAALAACLRVLALALPALAVTLTTRASDLLDAMERALRPLERLGLVQAGRVSLAVALVLRFVPEIAGEARAIREAQAARGVRAGPVGLVVPLIVRTLARADAVAEAIDARGYPPDGEPSRPAPAAARPRPETPPRTPPEGGSPA</sequence>
<dbReference type="InterPro" id="IPR003339">
    <property type="entry name" value="ABC/ECF_trnsptr_transmembrane"/>
</dbReference>
<comment type="subcellular location">
    <subcellularLocation>
        <location evidence="1">Membrane</location>
        <topology evidence="1">Multi-pass membrane protein</topology>
    </subcellularLocation>
</comment>
<reference evidence="7" key="1">
    <citation type="journal article" date="2021" name="Front. Microbiol.">
        <title>Comprehensive Comparative Genomics and Phenotyping of Methylobacterium Species.</title>
        <authorList>
            <person name="Alessa O."/>
            <person name="Ogura Y."/>
            <person name="Fujitani Y."/>
            <person name="Takami H."/>
            <person name="Hayashi T."/>
            <person name="Sahin N."/>
            <person name="Tani A."/>
        </authorList>
    </citation>
    <scope>NUCLEOTIDE SEQUENCE</scope>
    <source>
        <strain evidence="7">KCTC 52305</strain>
    </source>
</reference>
<evidence type="ECO:0000256" key="4">
    <source>
        <dbReference type="ARBA" id="ARBA00022989"/>
    </source>
</evidence>
<dbReference type="Proteomes" id="UP001055167">
    <property type="component" value="Unassembled WGS sequence"/>
</dbReference>
<keyword evidence="8" id="KW-1185">Reference proteome</keyword>
<evidence type="ECO:0000256" key="2">
    <source>
        <dbReference type="ARBA" id="ARBA00008564"/>
    </source>
</evidence>
<organism evidence="7 8">
    <name type="scientific">Methylobacterium crusticola</name>
    <dbReference type="NCBI Taxonomy" id="1697972"/>
    <lineage>
        <taxon>Bacteria</taxon>
        <taxon>Pseudomonadati</taxon>
        <taxon>Pseudomonadota</taxon>
        <taxon>Alphaproteobacteria</taxon>
        <taxon>Hyphomicrobiales</taxon>
        <taxon>Methylobacteriaceae</taxon>
        <taxon>Methylobacterium</taxon>
    </lineage>
</organism>
<dbReference type="PANTHER" id="PTHR33514">
    <property type="entry name" value="PROTEIN ABCI12, CHLOROPLASTIC"/>
    <property type="match status" value="1"/>
</dbReference>
<reference evidence="7" key="2">
    <citation type="submission" date="2021-08" db="EMBL/GenBank/DDBJ databases">
        <authorList>
            <person name="Tani A."/>
            <person name="Ola A."/>
            <person name="Ogura Y."/>
            <person name="Katsura K."/>
            <person name="Hayashi T."/>
        </authorList>
    </citation>
    <scope>NUCLEOTIDE SEQUENCE</scope>
    <source>
        <strain evidence="7">KCTC 52305</strain>
    </source>
</reference>
<protein>
    <submittedName>
        <fullName evidence="7">Energy-coupling factor transporter transmembrane protein BioN</fullName>
    </submittedName>
</protein>
<evidence type="ECO:0000313" key="8">
    <source>
        <dbReference type="Proteomes" id="UP001055167"/>
    </source>
</evidence>
<feature type="region of interest" description="Disordered" evidence="6">
    <location>
        <begin position="194"/>
        <end position="230"/>
    </location>
</feature>
<comment type="similarity">
    <text evidence="2">Belongs to the CbiQ family.</text>
</comment>
<proteinExistence type="inferred from homology"/>
<keyword evidence="5" id="KW-0472">Membrane</keyword>
<dbReference type="PANTHER" id="PTHR33514:SF13">
    <property type="entry name" value="PROTEIN ABCI12, CHLOROPLASTIC"/>
    <property type="match status" value="1"/>
</dbReference>
<comment type="caution">
    <text evidence="7">The sequence shown here is derived from an EMBL/GenBank/DDBJ whole genome shotgun (WGS) entry which is preliminary data.</text>
</comment>
<name>A0ABQ4R049_9HYPH</name>
<gene>
    <name evidence="7" type="primary">bioN</name>
    <name evidence="7" type="ORF">OPKNFCMD_3074</name>
</gene>
<dbReference type="CDD" id="cd16914">
    <property type="entry name" value="EcfT"/>
    <property type="match status" value="1"/>
</dbReference>
<evidence type="ECO:0000256" key="5">
    <source>
        <dbReference type="ARBA" id="ARBA00023136"/>
    </source>
</evidence>
<keyword evidence="4" id="KW-1133">Transmembrane helix</keyword>
<accession>A0ABQ4R049</accession>
<dbReference type="Pfam" id="PF02361">
    <property type="entry name" value="CbiQ"/>
    <property type="match status" value="1"/>
</dbReference>
<dbReference type="EMBL" id="BPQH01000009">
    <property type="protein sequence ID" value="GJD50335.1"/>
    <property type="molecule type" value="Genomic_DNA"/>
</dbReference>
<evidence type="ECO:0000313" key="7">
    <source>
        <dbReference type="EMBL" id="GJD50335.1"/>
    </source>
</evidence>